<evidence type="ECO:0000313" key="4">
    <source>
        <dbReference type="Proteomes" id="UP000319756"/>
    </source>
</evidence>
<protein>
    <recommendedName>
        <fullName evidence="2">Peptidase S74 domain-containing protein</fullName>
    </recommendedName>
</protein>
<keyword evidence="1" id="KW-0175">Coiled coil</keyword>
<dbReference type="Pfam" id="PF24650">
    <property type="entry name" value="TT1_Tal"/>
    <property type="match status" value="1"/>
</dbReference>
<dbReference type="AlphaFoldDB" id="A0A514LED3"/>
<evidence type="ECO:0000313" key="3">
    <source>
        <dbReference type="EMBL" id="QDI90207.1"/>
    </source>
</evidence>
<evidence type="ECO:0000256" key="1">
    <source>
        <dbReference type="SAM" id="Coils"/>
    </source>
</evidence>
<organism evidence="3 4">
    <name type="scientific">Salicibibacter halophilus</name>
    <dbReference type="NCBI Taxonomy" id="2502791"/>
    <lineage>
        <taxon>Bacteria</taxon>
        <taxon>Bacillati</taxon>
        <taxon>Bacillota</taxon>
        <taxon>Bacilli</taxon>
        <taxon>Bacillales</taxon>
        <taxon>Bacillaceae</taxon>
        <taxon>Salicibibacter</taxon>
    </lineage>
</organism>
<accession>A0A514LED3</accession>
<dbReference type="OrthoDB" id="2311165at2"/>
<evidence type="ECO:0000259" key="2">
    <source>
        <dbReference type="PROSITE" id="PS51688"/>
    </source>
</evidence>
<keyword evidence="4" id="KW-1185">Reference proteome</keyword>
<dbReference type="Pfam" id="PF13884">
    <property type="entry name" value="Peptidase_S74"/>
    <property type="match status" value="1"/>
</dbReference>
<dbReference type="RefSeq" id="WP_142087104.1">
    <property type="nucleotide sequence ID" value="NZ_CP035485.1"/>
</dbReference>
<dbReference type="KEGG" id="sale:EPH95_02660"/>
<sequence>MPSLYCISPNNDHFMMDGKTTLQDEINSDVVLSVDLRSNDINDEFMNEINEMWQIGGVEGPQDQTLWRISHVTFEGVGERSRMNIRARHQFLDDLDNDRIYERYDQSFTANAFFSLVLEDTGYSFALIDDFYALEFEGLGDGESRLESFQRGIERYGAEFEIVGDRIDLREQIERNQPFFLHWRLNASNISKETDAGEFWTYARGYGDYEESEDSVEDIANIQREYTSPLADVVGIRHAPPIKNGSITTTETMDNQLERLVDDSVKVSITADFQALDDYPYSQPQNGDVVTLVDDRINFNSDIRIVEVETERNANGDVINQNVTFGSHRLRERHRSNLQTAADMISELQEGRKTLPFSFLDVATKLATNLLLSANTELIFDNGIIAIDPDDPNNVVLFNSAGLGVSNDGGQEFQNAITGAGIVADVVTAGTLQGINIDGVTITGSEIFQESNGRSLALANGYLESYTNGDLSMTFGQYELDFYDSVDNHIGSFGPAWAASDDSVRGLSLTIEEDFFSIGTRNQGLIRPVFRTSREQNTTIVSGPYNGALQGSSLELYANRRLVSGDVDYDTDMTGIDQPSIIMEQGENANDMTQYYGGANRRNGAVWEVRHRNRDDGSTLRIQAHDSGVDLGGTVTGASIQAQEYVTSSSRNIKRNIEPFQGQALDEINKLDIIHYDLISEIEEGKNVKKTGTIAEESGIFATEDKQAVRTNEVTMYNVKATQELDEKLEMMNSKIEELEKRCAVLEKENERLKNEVKK</sequence>
<gene>
    <name evidence="3" type="ORF">EPH95_02660</name>
</gene>
<feature type="domain" description="Peptidase S74" evidence="2">
    <location>
        <begin position="649"/>
        <end position="750"/>
    </location>
</feature>
<proteinExistence type="predicted"/>
<dbReference type="InterPro" id="IPR030392">
    <property type="entry name" value="S74_ICA"/>
</dbReference>
<dbReference type="PROSITE" id="PS51688">
    <property type="entry name" value="ICA"/>
    <property type="match status" value="1"/>
</dbReference>
<reference evidence="4" key="1">
    <citation type="submission" date="2019-01" db="EMBL/GenBank/DDBJ databases">
        <title>Genomic analysis of Salicibibacter sp. NKC3-5.</title>
        <authorList>
            <person name="Oh Y.J."/>
        </authorList>
    </citation>
    <scope>NUCLEOTIDE SEQUENCE [LARGE SCALE GENOMIC DNA]</scope>
    <source>
        <strain evidence="4">NKC3-5</strain>
    </source>
</reference>
<dbReference type="InterPro" id="IPR056060">
    <property type="entry name" value="Tal_TT1_dom"/>
</dbReference>
<dbReference type="Gene3D" id="3.55.50.40">
    <property type="match status" value="1"/>
</dbReference>
<name>A0A514LED3_9BACI</name>
<dbReference type="InterPro" id="IPR010572">
    <property type="entry name" value="Tail_dom"/>
</dbReference>
<feature type="coiled-coil region" evidence="1">
    <location>
        <begin position="722"/>
        <end position="756"/>
    </location>
</feature>
<dbReference type="Pfam" id="PF06605">
    <property type="entry name" value="Prophage_tail"/>
    <property type="match status" value="1"/>
</dbReference>
<dbReference type="Proteomes" id="UP000319756">
    <property type="component" value="Chromosome"/>
</dbReference>
<dbReference type="EMBL" id="CP035485">
    <property type="protein sequence ID" value="QDI90207.1"/>
    <property type="molecule type" value="Genomic_DNA"/>
</dbReference>